<feature type="signal peptide" evidence="2">
    <location>
        <begin position="1"/>
        <end position="24"/>
    </location>
</feature>
<accession>A0ABS5CL69</accession>
<dbReference type="Proteomes" id="UP000673394">
    <property type="component" value="Unassembled WGS sequence"/>
</dbReference>
<dbReference type="PROSITE" id="PS51257">
    <property type="entry name" value="PROKAR_LIPOPROTEIN"/>
    <property type="match status" value="1"/>
</dbReference>
<evidence type="ECO:0000313" key="5">
    <source>
        <dbReference type="Proteomes" id="UP000673394"/>
    </source>
</evidence>
<dbReference type="EMBL" id="JAGKSP010000020">
    <property type="protein sequence ID" value="MBP3966614.1"/>
    <property type="molecule type" value="Genomic_DNA"/>
</dbReference>
<protein>
    <submittedName>
        <fullName evidence="4">ABC transporter substrate-binding protein</fullName>
    </submittedName>
</protein>
<feature type="region of interest" description="Disordered" evidence="1">
    <location>
        <begin position="28"/>
        <end position="59"/>
    </location>
</feature>
<dbReference type="InterPro" id="IPR022627">
    <property type="entry name" value="DUF3502"/>
</dbReference>
<feature type="domain" description="DUF3502" evidence="3">
    <location>
        <begin position="467"/>
        <end position="535"/>
    </location>
</feature>
<evidence type="ECO:0000313" key="4">
    <source>
        <dbReference type="EMBL" id="MBP3966614.1"/>
    </source>
</evidence>
<feature type="compositionally biased region" description="Low complexity" evidence="1">
    <location>
        <begin position="28"/>
        <end position="55"/>
    </location>
</feature>
<evidence type="ECO:0000256" key="2">
    <source>
        <dbReference type="SAM" id="SignalP"/>
    </source>
</evidence>
<dbReference type="RefSeq" id="WP_210663865.1">
    <property type="nucleotide sequence ID" value="NZ_JAGKSP010000020.1"/>
</dbReference>
<evidence type="ECO:0000259" key="3">
    <source>
        <dbReference type="Pfam" id="PF12010"/>
    </source>
</evidence>
<reference evidence="4 5" key="1">
    <citation type="submission" date="2021-04" db="EMBL/GenBank/DDBJ databases">
        <title>Paenibacillus sp. DLE-14 whole genome sequence.</title>
        <authorList>
            <person name="Ham Y.J."/>
        </authorList>
    </citation>
    <scope>NUCLEOTIDE SEQUENCE [LARGE SCALE GENOMIC DNA]</scope>
    <source>
        <strain evidence="4 5">DLE-14</strain>
    </source>
</reference>
<comment type="caution">
    <text evidence="4">The sequence shown here is derived from an EMBL/GenBank/DDBJ whole genome shotgun (WGS) entry which is preliminary data.</text>
</comment>
<gene>
    <name evidence="4" type="ORF">I8J30_28420</name>
</gene>
<dbReference type="Pfam" id="PF12010">
    <property type="entry name" value="DUF3502"/>
    <property type="match status" value="1"/>
</dbReference>
<feature type="chain" id="PRO_5046937158" evidence="2">
    <location>
        <begin position="25"/>
        <end position="540"/>
    </location>
</feature>
<dbReference type="SUPFAM" id="SSF53850">
    <property type="entry name" value="Periplasmic binding protein-like II"/>
    <property type="match status" value="1"/>
</dbReference>
<organism evidence="4 5">
    <name type="scientific">Paenibacillus lignilyticus</name>
    <dbReference type="NCBI Taxonomy" id="1172615"/>
    <lineage>
        <taxon>Bacteria</taxon>
        <taxon>Bacillati</taxon>
        <taxon>Bacillota</taxon>
        <taxon>Bacilli</taxon>
        <taxon>Bacillales</taxon>
        <taxon>Paenibacillaceae</taxon>
        <taxon>Paenibacillus</taxon>
    </lineage>
</organism>
<keyword evidence="5" id="KW-1185">Reference proteome</keyword>
<keyword evidence="2" id="KW-0732">Signal</keyword>
<dbReference type="Gene3D" id="3.40.190.10">
    <property type="entry name" value="Periplasmic binding protein-like II"/>
    <property type="match status" value="1"/>
</dbReference>
<proteinExistence type="predicted"/>
<evidence type="ECO:0000256" key="1">
    <source>
        <dbReference type="SAM" id="MobiDB-lite"/>
    </source>
</evidence>
<sequence>MGNLKRVSTIVLMLILVFSIAACGSNNNNKNTGNTGDTSGNTSGDSSSNTSGNDSADVGKIDTSEFETISYVVLGDKPKNGQLEAVMEKVNAIMKEKINAKLEFKWVEWADWQTKYNLLLASGEPIDLITIGTDWLDTWGNAQRGAFLPLNDLLEQYAPLTFAEIPQEDWEQSKFKDDIVLIPENHYTQWVNHGVYYRGDWAKEFGITEPIKDFEGLGKYFQGVKDKKEGVVPYDVNGGTSTFYNGFATTYTDNIELPISTGYANVYYAKSYDDRYTVDSPIFNDDFIKFAGLMKEWADKGFWREDVLNYKGDTRAALKAGLSGADSHHTQTYKGLRVEMDKQQPGSELQMFSYSDTRGNLISMPITHGGTSVGAHSKHPERALMAYELIRQDKEVYQLINYGLEGVQYEIKDGKRFRPAAYDEAKDGFYTDFWGGRVDKFEIPSDTDWSGIGDVYAKYDAIKKPFPYGKFVFDKASVDPEMTAISQVIGEQLPAILFGKAGDPAAAVNALRDKLKAAGYDKVKDEIQKQLDAYKTLIEG</sequence>
<name>A0ABS5CL69_9BACL</name>